<accession>A0A815SSV4</accession>
<reference evidence="2" key="1">
    <citation type="submission" date="2021-02" db="EMBL/GenBank/DDBJ databases">
        <authorList>
            <person name="Nowell W R."/>
        </authorList>
    </citation>
    <scope>NUCLEOTIDE SEQUENCE</scope>
</reference>
<name>A0A815SSV4_9BILA</name>
<dbReference type="EMBL" id="CAJNOM010000549">
    <property type="protein sequence ID" value="CAF1495883.1"/>
    <property type="molecule type" value="Genomic_DNA"/>
</dbReference>
<dbReference type="InterPro" id="IPR052736">
    <property type="entry name" value="Stf3_sulfotransferase"/>
</dbReference>
<protein>
    <recommendedName>
        <fullName evidence="4">Sulfotransferase</fullName>
    </recommendedName>
</protein>
<dbReference type="Gene3D" id="3.40.50.300">
    <property type="entry name" value="P-loop containing nucleotide triphosphate hydrolases"/>
    <property type="match status" value="1"/>
</dbReference>
<keyword evidence="3" id="KW-1185">Reference proteome</keyword>
<dbReference type="SUPFAM" id="SSF52540">
    <property type="entry name" value="P-loop containing nucleoside triphosphate hydrolases"/>
    <property type="match status" value="1"/>
</dbReference>
<evidence type="ECO:0000313" key="1">
    <source>
        <dbReference type="EMBL" id="CAF1212936.1"/>
    </source>
</evidence>
<dbReference type="PANTHER" id="PTHR36451">
    <property type="entry name" value="PAPS-DEPENDENT SULFOTRANSFERASE STF3"/>
    <property type="match status" value="1"/>
</dbReference>
<gene>
    <name evidence="1" type="ORF">BJG266_LOCUS27540</name>
    <name evidence="2" type="ORF">QVE165_LOCUS43177</name>
</gene>
<organism evidence="2 3">
    <name type="scientific">Adineta steineri</name>
    <dbReference type="NCBI Taxonomy" id="433720"/>
    <lineage>
        <taxon>Eukaryota</taxon>
        <taxon>Metazoa</taxon>
        <taxon>Spiralia</taxon>
        <taxon>Gnathifera</taxon>
        <taxon>Rotifera</taxon>
        <taxon>Eurotatoria</taxon>
        <taxon>Bdelloidea</taxon>
        <taxon>Adinetida</taxon>
        <taxon>Adinetidae</taxon>
        <taxon>Adineta</taxon>
    </lineage>
</organism>
<dbReference type="Pfam" id="PF13469">
    <property type="entry name" value="Sulfotransfer_3"/>
    <property type="match status" value="1"/>
</dbReference>
<evidence type="ECO:0000313" key="3">
    <source>
        <dbReference type="Proteomes" id="UP000663832"/>
    </source>
</evidence>
<dbReference type="Proteomes" id="UP000663877">
    <property type="component" value="Unassembled WGS sequence"/>
</dbReference>
<dbReference type="InterPro" id="IPR027417">
    <property type="entry name" value="P-loop_NTPase"/>
</dbReference>
<evidence type="ECO:0008006" key="4">
    <source>
        <dbReference type="Google" id="ProtNLM"/>
    </source>
</evidence>
<dbReference type="PANTHER" id="PTHR36451:SF1">
    <property type="entry name" value="OMEGA-HYDROXY-BETA-DIHYDROMENAQUINONE-9 SULFOTRANSFERASE STF3"/>
    <property type="match status" value="1"/>
</dbReference>
<dbReference type="EMBL" id="CAJNOI010000257">
    <property type="protein sequence ID" value="CAF1212936.1"/>
    <property type="molecule type" value="Genomic_DNA"/>
</dbReference>
<dbReference type="AlphaFoldDB" id="A0A815SSV4"/>
<sequence length="435" mass="49780">MSTTRDQATMEHPSLLDDIVLHENDLTEKAKSCFGYHSKILHAFELYRRSILSNEHMTSTGKHGALAGVGKMHTNCKRVLNYMAEHNELLNGTLPPLGPLIICGLPRTGSTLLQNLLACDPDCRSPLFTDMCVEIVPPISRSNAVEQKRRMAALQSSMQQDTSFVTQRNQIIASHPVFPIEEDYHILRQASFLPFFTMITSDPVSDDDTWLLEELNKDFAYDYHEVFLRMLNSVDAPRSHWVLKAPVHCFKQDTILQHYPNAAIIVTHRCLDEVLPSLCSTAWSLGSIYLDKRDAASRNTIKKQTLQFIDKAVECMVEFRTRLDRMHDQKRKNLFDVAYNDLMEQPIATVRRIYDYFGLRWSDEFEGAMQAWLSNNPQGKQGRHSYSLVDCELTHEDIETRYADYINLFQCSSATDIASTNSNQLSSNNESFQQV</sequence>
<dbReference type="Proteomes" id="UP000663832">
    <property type="component" value="Unassembled WGS sequence"/>
</dbReference>
<proteinExistence type="predicted"/>
<dbReference type="OrthoDB" id="10019515at2759"/>
<evidence type="ECO:0000313" key="2">
    <source>
        <dbReference type="EMBL" id="CAF1495883.1"/>
    </source>
</evidence>
<comment type="caution">
    <text evidence="2">The sequence shown here is derived from an EMBL/GenBank/DDBJ whole genome shotgun (WGS) entry which is preliminary data.</text>
</comment>